<keyword evidence="4" id="KW-0548">Nucleotidyltransferase</keyword>
<dbReference type="Pfam" id="PF00078">
    <property type="entry name" value="RVT_1"/>
    <property type="match status" value="1"/>
</dbReference>
<protein>
    <submittedName>
        <fullName evidence="30">Pol protein</fullName>
    </submittedName>
</protein>
<dbReference type="Gene3D" id="1.10.10.200">
    <property type="match status" value="1"/>
</dbReference>
<dbReference type="PROSITE" id="PS50175">
    <property type="entry name" value="ASP_PROT_RETROV"/>
    <property type="match status" value="1"/>
</dbReference>
<dbReference type="GO" id="GO:0004533">
    <property type="term" value="F:exoribonuclease H activity"/>
    <property type="evidence" value="ECO:0007669"/>
    <property type="project" value="UniProtKB-EC"/>
</dbReference>
<evidence type="ECO:0000256" key="22">
    <source>
        <dbReference type="RuleBase" id="RU004064"/>
    </source>
</evidence>
<dbReference type="GO" id="GO:0075713">
    <property type="term" value="P:establishment of integrated proviral latency"/>
    <property type="evidence" value="ECO:0007669"/>
    <property type="project" value="UniProtKB-KW"/>
</dbReference>
<dbReference type="MEROPS" id="A02.003"/>
<dbReference type="InterPro" id="IPR003308">
    <property type="entry name" value="Integrase_Zn-bd_dom_N"/>
</dbReference>
<dbReference type="InterPro" id="IPR036397">
    <property type="entry name" value="RNaseH_sf"/>
</dbReference>
<dbReference type="GO" id="GO:0044826">
    <property type="term" value="P:viral genome integration into host DNA"/>
    <property type="evidence" value="ECO:0007669"/>
    <property type="project" value="UniProtKB-KW"/>
</dbReference>
<dbReference type="Pfam" id="PF00552">
    <property type="entry name" value="IN_DBD_C"/>
    <property type="match status" value="1"/>
</dbReference>
<dbReference type="Pfam" id="PF06817">
    <property type="entry name" value="RVT_thumb"/>
    <property type="match status" value="1"/>
</dbReference>
<feature type="domain" description="Integrase-type" evidence="25">
    <location>
        <begin position="718"/>
        <end position="759"/>
    </location>
</feature>
<dbReference type="Gene3D" id="3.30.420.10">
    <property type="entry name" value="Ribonuclease H-like superfamily/Ribonuclease H"/>
    <property type="match status" value="2"/>
</dbReference>
<dbReference type="InterPro" id="IPR010659">
    <property type="entry name" value="RVT_connect"/>
</dbReference>
<feature type="region of interest" description="Disordered" evidence="23">
    <location>
        <begin position="985"/>
        <end position="1004"/>
    </location>
</feature>
<dbReference type="Pfam" id="PF00075">
    <property type="entry name" value="RNase_H"/>
    <property type="match status" value="1"/>
</dbReference>
<dbReference type="InterPro" id="IPR017856">
    <property type="entry name" value="Integrase-like_N"/>
</dbReference>
<evidence type="ECO:0000256" key="21">
    <source>
        <dbReference type="PROSITE-ProRule" id="PRU00506"/>
    </source>
</evidence>
<dbReference type="InterPro" id="IPR010661">
    <property type="entry name" value="RVT_thumb"/>
</dbReference>
<dbReference type="SUPFAM" id="SSF56672">
    <property type="entry name" value="DNA/RNA polymerases"/>
    <property type="match status" value="1"/>
</dbReference>
<evidence type="ECO:0000259" key="29">
    <source>
        <dbReference type="PROSITE" id="PS51027"/>
    </source>
</evidence>
<dbReference type="GO" id="GO:0008270">
    <property type="term" value="F:zinc ion binding"/>
    <property type="evidence" value="ECO:0007669"/>
    <property type="project" value="UniProtKB-KW"/>
</dbReference>
<dbReference type="GO" id="GO:0046718">
    <property type="term" value="P:symbiont entry into host cell"/>
    <property type="evidence" value="ECO:0007669"/>
    <property type="project" value="UniProtKB-KW"/>
</dbReference>
<keyword evidence="5" id="KW-0540">Nuclease</keyword>
<feature type="domain" description="Peptidase A2" evidence="24">
    <location>
        <begin position="70"/>
        <end position="142"/>
    </location>
</feature>
<keyword evidence="2 22" id="KW-0645">Protease</keyword>
<keyword evidence="7 22" id="KW-0064">Aspartyl protease</keyword>
<feature type="domain" description="Integrase catalytic" evidence="28">
    <location>
        <begin position="760"/>
        <end position="919"/>
    </location>
</feature>
<evidence type="ECO:0000256" key="9">
    <source>
        <dbReference type="ARBA" id="ARBA00022771"/>
    </source>
</evidence>
<evidence type="ECO:0000313" key="30">
    <source>
        <dbReference type="EMBL" id="CAE46399.1"/>
    </source>
</evidence>
<dbReference type="InterPro" id="IPR036862">
    <property type="entry name" value="Integrase_C_dom_sf_retrovir"/>
</dbReference>
<keyword evidence="13" id="KW-0695">RNA-directed DNA polymerase</keyword>
<feature type="DNA-binding region" description="Integrase-type" evidence="21">
    <location>
        <begin position="936"/>
        <end position="984"/>
    </location>
</feature>
<dbReference type="Pfam" id="PF00665">
    <property type="entry name" value="rve"/>
    <property type="match status" value="1"/>
</dbReference>
<organism evidence="30">
    <name type="scientific">Simian immunodeficiency virus</name>
    <name type="common">SIV</name>
    <dbReference type="NCBI Taxonomy" id="11723"/>
    <lineage>
        <taxon>Viruses</taxon>
        <taxon>Riboviria</taxon>
        <taxon>Pararnavirae</taxon>
        <taxon>Artverviricota</taxon>
        <taxon>Revtraviricetes</taxon>
        <taxon>Ortervirales</taxon>
        <taxon>Retroviridae</taxon>
        <taxon>Orthoretrovirinae</taxon>
        <taxon>Lentivirus</taxon>
        <taxon>Lentivirus simimdef</taxon>
    </lineage>
</organism>
<dbReference type="Pfam" id="PF02022">
    <property type="entry name" value="Integrase_Zn"/>
    <property type="match status" value="1"/>
</dbReference>
<evidence type="ECO:0000259" key="26">
    <source>
        <dbReference type="PROSITE" id="PS50878"/>
    </source>
</evidence>
<dbReference type="PROSITE" id="PS00141">
    <property type="entry name" value="ASP_PROTEASE"/>
    <property type="match status" value="1"/>
</dbReference>
<reference evidence="30" key="1">
    <citation type="journal article" date="2005" name="J. Virol.">
        <title>Characterization of a novel vpu-harboring simian immunodeficiency virus from a Dent's Mona monkey (Cercopithecus mona denti).</title>
        <authorList>
            <person name="Dazza M.C."/>
            <person name="Ekwalanga M."/>
            <person name="Nende M."/>
            <person name="Shamamba K.B."/>
            <person name="Bitshi P."/>
            <person name="Paraskevis D."/>
            <person name="Saragosti S."/>
        </authorList>
    </citation>
    <scope>NUCLEOTIDE SEQUENCE</scope>
</reference>
<dbReference type="PROSITE" id="PS50879">
    <property type="entry name" value="RNASE_H_1"/>
    <property type="match status" value="1"/>
</dbReference>
<dbReference type="PROSITE" id="PS51027">
    <property type="entry name" value="INTEGRASE_DBD"/>
    <property type="match status" value="1"/>
</dbReference>
<evidence type="ECO:0000256" key="6">
    <source>
        <dbReference type="ARBA" id="ARBA00022723"/>
    </source>
</evidence>
<dbReference type="GO" id="GO:0015074">
    <property type="term" value="P:DNA integration"/>
    <property type="evidence" value="ECO:0007669"/>
    <property type="project" value="UniProtKB-KW"/>
</dbReference>
<dbReference type="GO" id="GO:0003964">
    <property type="term" value="F:RNA-directed DNA polymerase activity"/>
    <property type="evidence" value="ECO:0007669"/>
    <property type="project" value="UniProtKB-KW"/>
</dbReference>
<evidence type="ECO:0000256" key="17">
    <source>
        <dbReference type="ARBA" id="ARBA00023268"/>
    </source>
</evidence>
<dbReference type="InterPro" id="IPR002156">
    <property type="entry name" value="RNaseH_domain"/>
</dbReference>
<evidence type="ECO:0000256" key="23">
    <source>
        <dbReference type="SAM" id="MobiDB-lite"/>
    </source>
</evidence>
<keyword evidence="10 22" id="KW-0378">Hydrolase</keyword>
<keyword evidence="8" id="KW-0255">Endonuclease</keyword>
<evidence type="ECO:0000259" key="25">
    <source>
        <dbReference type="PROSITE" id="PS50876"/>
    </source>
</evidence>
<dbReference type="PANTHER" id="PTHR41694">
    <property type="entry name" value="ENDOGENOUS RETROVIRUS GROUP K MEMBER POL PROTEIN"/>
    <property type="match status" value="1"/>
</dbReference>
<keyword evidence="17" id="KW-0511">Multifunctional enzyme</keyword>
<keyword evidence="3" id="KW-0808">Transferase</keyword>
<comment type="similarity">
    <text evidence="22">Belongs to the retroviral Pol polyprotein family.</text>
</comment>
<evidence type="ECO:0000256" key="3">
    <source>
        <dbReference type="ARBA" id="ARBA00022679"/>
    </source>
</evidence>
<feature type="region of interest" description="Disordered" evidence="23">
    <location>
        <begin position="1"/>
        <end position="45"/>
    </location>
</feature>
<feature type="domain" description="Reverse transcriptase" evidence="26">
    <location>
        <begin position="198"/>
        <end position="388"/>
    </location>
</feature>
<proteinExistence type="inferred from homology"/>
<evidence type="ECO:0000259" key="28">
    <source>
        <dbReference type="PROSITE" id="PS50994"/>
    </source>
</evidence>
<evidence type="ECO:0000256" key="4">
    <source>
        <dbReference type="ARBA" id="ARBA00022695"/>
    </source>
</evidence>
<dbReference type="SUPFAM" id="SSF46919">
    <property type="entry name" value="N-terminal Zn binding domain of HIV integrase"/>
    <property type="match status" value="1"/>
</dbReference>
<evidence type="ECO:0000256" key="19">
    <source>
        <dbReference type="ARBA" id="ARBA00023415"/>
    </source>
</evidence>
<dbReference type="GO" id="GO:0003677">
    <property type="term" value="F:DNA binding"/>
    <property type="evidence" value="ECO:0007669"/>
    <property type="project" value="UniProtKB-KW"/>
</dbReference>
<comment type="catalytic activity">
    <reaction evidence="19">
        <text>Endohydrolysis of RNA in RNA/DNA hybrids. Three different cleavage modes: 1. sequence-specific internal cleavage of RNA. Human immunodeficiency virus type 1 and Moloney murine leukemia virus enzymes prefer to cleave the RNA strand one nucleotide away from the RNA-DNA junction. 2. RNA 5'-end directed cleavage 13-19 nucleotides from the RNA end. 3. DNA 3'-end directed cleavage 15-20 nucleotides away from the primer terminus.</text>
        <dbReference type="EC" id="3.1.26.13"/>
    </reaction>
</comment>
<sequence>MEPSEGPAATTVPTKFSRGGKQTILSGRQEAEQAVPSGGRGDNEGESLSFVEVSLWRRPIGQIWVQGQRVEVLIDTGADDTIIAEQDINLGTEGWIPKTVGGIGGYINVQAYPGIEIKLMDKVAVDTVLVGPTPINILGRNYLSKLGVTLNMAVQQMRPQVTPVKLKPGFDGPRIKQWPLTTEKLKALQQIVTQMEKEGRLEKAPPTNPYNTPVFVIPKKDKTQYRMLIDFRKLNEATQDFWEVQLGIPHPAGLQQKEHITVLDLKDAYYSVPLDPDFAQYTAFTVPSINNEGPGQRYIFKVLPQGWVGSPTIFQATADKMLSQFRKAHPDVILIQYMDDLLVASDRSLEQHRKMVKELRDFLAVWGFETPDAKFQETPPIQWMGYELHPKHWQIQKIDLPLPEDGQWTVNAIQKLVGVLNWASQLYSGIKTKELCKSIRGVKDLGETISLTEGAEAELKEAQEILKESISGSYYRPEKPLIAEISKLGENQWGYTIKQEKHLLKTGKYHKDKGSHYNPYQQLAKVMAKIGREALVIWGRLPTFRLPVSKVDWDAWWSEYWQVNWIPDWEMVSTPPLLRNFYNLVSEPIDKAPTYYTDGAANRQTKQGRAGYVATNGKQKVVTLEETTNQKAELIGVLMALQDSPNKVNIVTDSQYALGIIAGTPTTSEHQIVEQIIQAMQGKEEIYITWVPAHKGIGGNTEIDKLVSKGIRQILFLEQIPQAQEEHDKYHSNWKEIRDKYGLPTMVAKEIINVCPKCQTHGEPIRGQVDASLGTWQMDCTHLENKVIIVAVNAASGYLETKILPAETGKETALFLLQIAARWPITKLHTDNGPNFISQAMQAACWWANIKHTTGVPYNPQSQGIVENKNKQLKEVIALVREDAERLETALAMATLILNFKRRGGLGDMTAAERYINMLNTHLEIQHTKQPKFSNFKVYYREGANPQWQGPAELLWKGEGAVVIKTQAGDIFPVPRRKAKIIKPYNAESRKGEQNKGMDSETDI</sequence>
<feature type="domain" description="Integrase-type" evidence="29">
    <location>
        <begin position="936"/>
        <end position="984"/>
    </location>
</feature>
<keyword evidence="18" id="KW-1160">Virus entry into host cell</keyword>
<dbReference type="InterPro" id="IPR000477">
    <property type="entry name" value="RT_dom"/>
</dbReference>
<organismHost>
    <name type="scientific">Cercopithecidae</name>
    <name type="common">Old World monkeys</name>
    <dbReference type="NCBI Taxonomy" id="9527"/>
</organismHost>
<dbReference type="GO" id="GO:0004523">
    <property type="term" value="F:RNA-DNA hybrid ribonuclease activity"/>
    <property type="evidence" value="ECO:0007669"/>
    <property type="project" value="InterPro"/>
</dbReference>
<evidence type="ECO:0000256" key="14">
    <source>
        <dbReference type="ARBA" id="ARBA00023125"/>
    </source>
</evidence>
<evidence type="ECO:0000256" key="8">
    <source>
        <dbReference type="ARBA" id="ARBA00022759"/>
    </source>
</evidence>
<keyword evidence="12" id="KW-0229">DNA integration</keyword>
<evidence type="ECO:0000259" key="24">
    <source>
        <dbReference type="PROSITE" id="PS50175"/>
    </source>
</evidence>
<keyword evidence="14" id="KW-0238">DNA-binding</keyword>
<evidence type="ECO:0000256" key="18">
    <source>
        <dbReference type="ARBA" id="ARBA00023296"/>
    </source>
</evidence>
<accession>Q70IH2</accession>
<evidence type="ECO:0000256" key="11">
    <source>
        <dbReference type="ARBA" id="ARBA00022833"/>
    </source>
</evidence>
<dbReference type="SUPFAM" id="SSF53098">
    <property type="entry name" value="Ribonuclease H-like"/>
    <property type="match status" value="2"/>
</dbReference>
<feature type="compositionally biased region" description="Basic and acidic residues" evidence="23">
    <location>
        <begin position="988"/>
        <end position="1004"/>
    </location>
</feature>
<evidence type="ECO:0000256" key="16">
    <source>
        <dbReference type="ARBA" id="ARBA00023195"/>
    </source>
</evidence>
<dbReference type="Gene3D" id="3.30.70.270">
    <property type="match status" value="3"/>
</dbReference>
<dbReference type="PROSITE" id="PS50876">
    <property type="entry name" value="ZF_INTEGRASE"/>
    <property type="match status" value="1"/>
</dbReference>
<dbReference type="InterPro" id="IPR001969">
    <property type="entry name" value="Aspartic_peptidase_AS"/>
</dbReference>
<dbReference type="GO" id="GO:0035613">
    <property type="term" value="F:RNA stem-loop binding"/>
    <property type="evidence" value="ECO:0007669"/>
    <property type="project" value="TreeGrafter"/>
</dbReference>
<dbReference type="EMBL" id="AJ580407">
    <property type="protein sequence ID" value="CAE46399.1"/>
    <property type="molecule type" value="Genomic_RNA"/>
</dbReference>
<dbReference type="InterPro" id="IPR043128">
    <property type="entry name" value="Rev_trsase/Diguanyl_cyclase"/>
</dbReference>
<keyword evidence="9 20" id="KW-0863">Zinc-finger</keyword>
<dbReference type="InterPro" id="IPR001584">
    <property type="entry name" value="Integrase_cat-core"/>
</dbReference>
<dbReference type="InterPro" id="IPR012337">
    <property type="entry name" value="RNaseH-like_sf"/>
</dbReference>
<evidence type="ECO:0000259" key="27">
    <source>
        <dbReference type="PROSITE" id="PS50879"/>
    </source>
</evidence>
<dbReference type="Gene3D" id="2.30.30.10">
    <property type="entry name" value="Integrase, C-terminal domain superfamily, retroviral"/>
    <property type="match status" value="1"/>
</dbReference>
<dbReference type="InterPro" id="IPR001037">
    <property type="entry name" value="Integrase_C_retrovir"/>
</dbReference>
<gene>
    <name evidence="30" type="primary">pol</name>
</gene>
<evidence type="ECO:0000256" key="20">
    <source>
        <dbReference type="PROSITE-ProRule" id="PRU00450"/>
    </source>
</evidence>
<name>Q70IH2_SIV</name>
<evidence type="ECO:0000256" key="15">
    <source>
        <dbReference type="ARBA" id="ARBA00023172"/>
    </source>
</evidence>
<dbReference type="Gene3D" id="3.10.10.10">
    <property type="entry name" value="HIV Type 1 Reverse Transcriptase, subunit A, domain 1"/>
    <property type="match status" value="1"/>
</dbReference>
<comment type="catalytic activity">
    <reaction evidence="1">
        <text>3'-end directed exonucleolytic cleavage of viral RNA-DNA hybrid.</text>
        <dbReference type="EC" id="3.1.13.2"/>
    </reaction>
</comment>
<dbReference type="InterPro" id="IPR043502">
    <property type="entry name" value="DNA/RNA_pol_sf"/>
</dbReference>
<dbReference type="Gene3D" id="2.40.70.10">
    <property type="entry name" value="Acid Proteases"/>
    <property type="match status" value="1"/>
</dbReference>
<keyword evidence="11" id="KW-0862">Zinc</keyword>
<evidence type="ECO:0000256" key="12">
    <source>
        <dbReference type="ARBA" id="ARBA00022908"/>
    </source>
</evidence>
<evidence type="ECO:0000256" key="5">
    <source>
        <dbReference type="ARBA" id="ARBA00022722"/>
    </source>
</evidence>
<dbReference type="SUPFAM" id="SSF50630">
    <property type="entry name" value="Acid proteases"/>
    <property type="match status" value="1"/>
</dbReference>
<organismHost>
    <name type="scientific">Pan troglodytes</name>
    <name type="common">Chimpanzee</name>
    <dbReference type="NCBI Taxonomy" id="9598"/>
</organismHost>
<keyword evidence="16" id="KW-1179">Viral genome integration</keyword>
<evidence type="ECO:0000256" key="13">
    <source>
        <dbReference type="ARBA" id="ARBA00022918"/>
    </source>
</evidence>
<keyword evidence="6" id="KW-0479">Metal-binding</keyword>
<dbReference type="PANTHER" id="PTHR41694:SF3">
    <property type="entry name" value="RNA-DIRECTED DNA POLYMERASE-RELATED"/>
    <property type="match status" value="1"/>
</dbReference>
<evidence type="ECO:0000256" key="1">
    <source>
        <dbReference type="ARBA" id="ARBA00000379"/>
    </source>
</evidence>
<dbReference type="SUPFAM" id="SSF50122">
    <property type="entry name" value="DNA-binding domain of retroviral integrase"/>
    <property type="match status" value="1"/>
</dbReference>
<dbReference type="InterPro" id="IPR021109">
    <property type="entry name" value="Peptidase_aspartic_dom_sf"/>
</dbReference>
<dbReference type="Pfam" id="PF06815">
    <property type="entry name" value="RVT_connect"/>
    <property type="match status" value="1"/>
</dbReference>
<dbReference type="InterPro" id="IPR018061">
    <property type="entry name" value="Retropepsins"/>
</dbReference>
<dbReference type="GO" id="GO:0006508">
    <property type="term" value="P:proteolysis"/>
    <property type="evidence" value="ECO:0007669"/>
    <property type="project" value="UniProtKB-KW"/>
</dbReference>
<dbReference type="InterPro" id="IPR001995">
    <property type="entry name" value="Peptidase_A2_cat"/>
</dbReference>
<evidence type="ECO:0000256" key="7">
    <source>
        <dbReference type="ARBA" id="ARBA00022750"/>
    </source>
</evidence>
<feature type="domain" description="RNase H type-1" evidence="27">
    <location>
        <begin position="589"/>
        <end position="712"/>
    </location>
</feature>
<keyword evidence="15" id="KW-0233">DNA recombination</keyword>
<dbReference type="PROSITE" id="PS50878">
    <property type="entry name" value="RT_POL"/>
    <property type="match status" value="1"/>
</dbReference>
<dbReference type="GO" id="GO:0004190">
    <property type="term" value="F:aspartic-type endopeptidase activity"/>
    <property type="evidence" value="ECO:0007669"/>
    <property type="project" value="UniProtKB-KW"/>
</dbReference>
<evidence type="ECO:0000256" key="10">
    <source>
        <dbReference type="ARBA" id="ARBA00022801"/>
    </source>
</evidence>
<dbReference type="GO" id="GO:0006310">
    <property type="term" value="P:DNA recombination"/>
    <property type="evidence" value="ECO:0007669"/>
    <property type="project" value="UniProtKB-KW"/>
</dbReference>
<dbReference type="Pfam" id="PF00077">
    <property type="entry name" value="RVP"/>
    <property type="match status" value="1"/>
</dbReference>
<evidence type="ECO:0000256" key="2">
    <source>
        <dbReference type="ARBA" id="ARBA00022670"/>
    </source>
</evidence>
<dbReference type="PROSITE" id="PS50994">
    <property type="entry name" value="INTEGRASE"/>
    <property type="match status" value="1"/>
</dbReference>